<dbReference type="KEGG" id="cgh:CGC50_09115"/>
<dbReference type="Pfam" id="PF12864">
    <property type="entry name" value="DUF3822"/>
    <property type="match status" value="1"/>
</dbReference>
<protein>
    <submittedName>
        <fullName evidence="2">DUF3822 family protein</fullName>
    </submittedName>
</protein>
<evidence type="ECO:0000313" key="1">
    <source>
        <dbReference type="EMBL" id="ATA87303.1"/>
    </source>
</evidence>
<dbReference type="Proteomes" id="UP000217250">
    <property type="component" value="Chromosome"/>
</dbReference>
<dbReference type="EMBL" id="CP022386">
    <property type="protein sequence ID" value="ATA87303.1"/>
    <property type="molecule type" value="Genomic_DNA"/>
</dbReference>
<gene>
    <name evidence="1" type="ORF">CGC50_09115</name>
    <name evidence="2" type="ORF">VJJ49_14600</name>
</gene>
<reference evidence="1" key="1">
    <citation type="journal article" date="2017" name="Genome Announc.">
        <title>Twelve Complete Reference Genomes of Clinical Isolates in the Capnocytophaga Genus.</title>
        <authorList>
            <person name="Villarma A."/>
            <person name="Gulvik C.A."/>
            <person name="Rowe L.A."/>
            <person name="Sheth M."/>
            <person name="Juieng P."/>
            <person name="Nicholson A.C."/>
            <person name="Loparev V.N."/>
            <person name="McQuiston J.R."/>
        </authorList>
    </citation>
    <scope>NUCLEOTIDE SEQUENCE</scope>
    <source>
        <strain evidence="1">H1496</strain>
    </source>
</reference>
<evidence type="ECO:0000313" key="2">
    <source>
        <dbReference type="EMBL" id="MEB3041909.1"/>
    </source>
</evidence>
<dbReference type="AlphaFoldDB" id="A0A250FQE4"/>
<dbReference type="InterPro" id="IPR024213">
    <property type="entry name" value="DUF3822"/>
</dbReference>
<evidence type="ECO:0000313" key="4">
    <source>
        <dbReference type="Proteomes" id="UP001324270"/>
    </source>
</evidence>
<name>A0A250FQE4_9FLAO</name>
<proteinExistence type="predicted"/>
<dbReference type="Gene3D" id="3.30.420.260">
    <property type="match status" value="1"/>
</dbReference>
<dbReference type="RefSeq" id="WP_095910578.1">
    <property type="nucleotide sequence ID" value="NZ_JAYKBV010000040.1"/>
</dbReference>
<dbReference type="Gene3D" id="3.30.420.250">
    <property type="match status" value="1"/>
</dbReference>
<evidence type="ECO:0000313" key="3">
    <source>
        <dbReference type="Proteomes" id="UP000217250"/>
    </source>
</evidence>
<reference evidence="2 4" key="3">
    <citation type="submission" date="2023-12" db="EMBL/GenBank/DDBJ databases">
        <title>Genomic sequences of Capnocytophaga and Parvimonas strains.</title>
        <authorList>
            <person name="Watt R.M."/>
            <person name="Wang M."/>
            <person name="Yang T."/>
            <person name="Tong W.M."/>
        </authorList>
    </citation>
    <scope>NUCLEOTIDE SEQUENCE [LARGE SCALE GENOMIC DNA]</scope>
    <source>
        <strain evidence="2 4">CCUG 13156</strain>
    </source>
</reference>
<dbReference type="OrthoDB" id="658622at2"/>
<organism evidence="1 3">
    <name type="scientific">Capnocytophaga gingivalis</name>
    <dbReference type="NCBI Taxonomy" id="1017"/>
    <lineage>
        <taxon>Bacteria</taxon>
        <taxon>Pseudomonadati</taxon>
        <taxon>Bacteroidota</taxon>
        <taxon>Flavobacteriia</taxon>
        <taxon>Flavobacteriales</taxon>
        <taxon>Flavobacteriaceae</taxon>
        <taxon>Capnocytophaga</taxon>
    </lineage>
</organism>
<sequence>MPQENNLHIEFKKMSIQLNLDGLSFCIFNPALSCIESIYHLPLPPSMPALVVEQEIQNYLKEEHALCQDFDTIKVLHNNEQFAFVPEKYFVTDHLFEYLKFNVTEYHNQIISHDTLKDEQMVNVYIPNASINRILRETYGIFEYEHLTTTLLGVLLMHNPQKKNAVYAHFDKDAFHLVIFKEGQLAFFNRFAFEEPIDMLYYLLFSLEQLSIDTETTPLYLLGDIIRNSERYYLIYKYVRFIYFLPPQKNNPFCQNMDPTLARQNFILTHTF</sequence>
<dbReference type="Proteomes" id="UP001324270">
    <property type="component" value="Unassembled WGS sequence"/>
</dbReference>
<keyword evidence="4" id="KW-1185">Reference proteome</keyword>
<accession>A0A250FQE4</accession>
<dbReference type="EMBL" id="JAYKBV010000040">
    <property type="protein sequence ID" value="MEB3041909.1"/>
    <property type="molecule type" value="Genomic_DNA"/>
</dbReference>
<reference evidence="3" key="2">
    <citation type="submission" date="2017-06" db="EMBL/GenBank/DDBJ databases">
        <title>Capnocytophaga spp. assemblies.</title>
        <authorList>
            <person name="Gulvik C.A."/>
        </authorList>
    </citation>
    <scope>NUCLEOTIDE SEQUENCE [LARGE SCALE GENOMIC DNA]</scope>
    <source>
        <strain evidence="3">H1496</strain>
    </source>
</reference>
<dbReference type="CDD" id="cd24013">
    <property type="entry name" value="ASKHA_ATPase_BT3980-like"/>
    <property type="match status" value="1"/>
</dbReference>